<dbReference type="GO" id="GO:0005737">
    <property type="term" value="C:cytoplasm"/>
    <property type="evidence" value="ECO:0007669"/>
    <property type="project" value="UniProtKB-SubCell"/>
</dbReference>
<evidence type="ECO:0000256" key="3">
    <source>
        <dbReference type="ARBA" id="ARBA00022490"/>
    </source>
</evidence>
<evidence type="ECO:0000256" key="4">
    <source>
        <dbReference type="ARBA" id="ARBA00022597"/>
    </source>
</evidence>
<keyword evidence="2" id="KW-0813">Transport</keyword>
<feature type="domain" description="PTS EIIB type-4" evidence="8">
    <location>
        <begin position="1"/>
        <end position="163"/>
    </location>
</feature>
<dbReference type="RefSeq" id="WP_262393570.1">
    <property type="nucleotide sequence ID" value="NZ_BEXB01000064.1"/>
</dbReference>
<comment type="caution">
    <text evidence="9">The sequence shown here is derived from an EMBL/GenBank/DDBJ whole genome shotgun (WGS) entry which is preliminary data.</text>
</comment>
<evidence type="ECO:0000313" key="9">
    <source>
        <dbReference type="EMBL" id="GAY78838.1"/>
    </source>
</evidence>
<keyword evidence="5 9" id="KW-0808">Transferase</keyword>
<evidence type="ECO:0000259" key="8">
    <source>
        <dbReference type="PROSITE" id="PS51101"/>
    </source>
</evidence>
<dbReference type="GO" id="GO:0008982">
    <property type="term" value="F:protein-N(PI)-phosphohistidine-sugar phosphotransferase activity"/>
    <property type="evidence" value="ECO:0007669"/>
    <property type="project" value="InterPro"/>
</dbReference>
<dbReference type="AlphaFoldDB" id="A0A4Y1ZK18"/>
<comment type="subcellular location">
    <subcellularLocation>
        <location evidence="1">Cytoplasm</location>
    </subcellularLocation>
</comment>
<gene>
    <name evidence="9" type="ORF">NBRC111894_4392</name>
</gene>
<dbReference type="GO" id="GO:0016301">
    <property type="term" value="F:kinase activity"/>
    <property type="evidence" value="ECO:0007669"/>
    <property type="project" value="UniProtKB-KW"/>
</dbReference>
<reference evidence="9 10" key="1">
    <citation type="submission" date="2017-11" db="EMBL/GenBank/DDBJ databases">
        <title>Draft Genome Sequence of Sporolactobacillus inulinus NBRC 111894 Isolated from Koso, a Japanese Sugar-Vegetable Fermented Beverage.</title>
        <authorList>
            <person name="Chiou T.Y."/>
            <person name="Oshima K."/>
            <person name="Suda W."/>
            <person name="Hattori M."/>
            <person name="Takahashi T."/>
        </authorList>
    </citation>
    <scope>NUCLEOTIDE SEQUENCE [LARGE SCALE GENOMIC DNA]</scope>
    <source>
        <strain evidence="9 10">NBRC111894</strain>
    </source>
</reference>
<dbReference type="EMBL" id="BEXB01000064">
    <property type="protein sequence ID" value="GAY78838.1"/>
    <property type="molecule type" value="Genomic_DNA"/>
</dbReference>
<evidence type="ECO:0000256" key="5">
    <source>
        <dbReference type="ARBA" id="ARBA00022679"/>
    </source>
</evidence>
<keyword evidence="3" id="KW-0963">Cytoplasm</keyword>
<dbReference type="Gene3D" id="3.40.35.10">
    <property type="entry name" value="Phosphotransferase system, sorbose subfamily IIB component"/>
    <property type="match status" value="1"/>
</dbReference>
<organism evidence="9 10">
    <name type="scientific">Sporolactobacillus inulinus</name>
    <dbReference type="NCBI Taxonomy" id="2078"/>
    <lineage>
        <taxon>Bacteria</taxon>
        <taxon>Bacillati</taxon>
        <taxon>Bacillota</taxon>
        <taxon>Bacilli</taxon>
        <taxon>Bacillales</taxon>
        <taxon>Sporolactobacillaceae</taxon>
        <taxon>Sporolactobacillus</taxon>
    </lineage>
</organism>
<dbReference type="InterPro" id="IPR004720">
    <property type="entry name" value="PTS_IIB_sorbose-sp"/>
</dbReference>
<evidence type="ECO:0000313" key="10">
    <source>
        <dbReference type="Proteomes" id="UP000319716"/>
    </source>
</evidence>
<dbReference type="EC" id="2.7.1.-" evidence="9"/>
<dbReference type="InterPro" id="IPR036667">
    <property type="entry name" value="PTS_IIB_sorbose-sp_sf"/>
</dbReference>
<dbReference type="SUPFAM" id="SSF52728">
    <property type="entry name" value="PTS IIb component"/>
    <property type="match status" value="1"/>
</dbReference>
<dbReference type="Proteomes" id="UP000319716">
    <property type="component" value="Unassembled WGS sequence"/>
</dbReference>
<evidence type="ECO:0000256" key="7">
    <source>
        <dbReference type="ARBA" id="ARBA00022777"/>
    </source>
</evidence>
<accession>A0A4Y1ZK18</accession>
<keyword evidence="4" id="KW-0762">Sugar transport</keyword>
<sequence>MIVALRVDERLIHGQIAMTWSKELKIKGIVVPNDEAAGNEMQKMALKMAVPSGIKVLIKPVDDAIKVLNNPKAATMRMLVIVKTIKDAVKVVENVPNIEYVNVGNVGKAVNGKKTELSSFVLLTDEELENLKKLVELEPKTALQVVPSAEKKLAKDLLASVKN</sequence>
<keyword evidence="7" id="KW-0418">Kinase</keyword>
<evidence type="ECO:0000256" key="1">
    <source>
        <dbReference type="ARBA" id="ARBA00004496"/>
    </source>
</evidence>
<evidence type="ECO:0000256" key="2">
    <source>
        <dbReference type="ARBA" id="ARBA00022448"/>
    </source>
</evidence>
<dbReference type="PROSITE" id="PS51101">
    <property type="entry name" value="PTS_EIIB_TYPE_4"/>
    <property type="match status" value="1"/>
</dbReference>
<protein>
    <submittedName>
        <fullName evidence="9">PTS system, mannose-specific IIB component</fullName>
        <ecNumber evidence="9">2.7.1.-</ecNumber>
    </submittedName>
</protein>
<keyword evidence="6" id="KW-0598">Phosphotransferase system</keyword>
<dbReference type="GO" id="GO:0009401">
    <property type="term" value="P:phosphoenolpyruvate-dependent sugar phosphotransferase system"/>
    <property type="evidence" value="ECO:0007669"/>
    <property type="project" value="UniProtKB-KW"/>
</dbReference>
<evidence type="ECO:0000256" key="6">
    <source>
        <dbReference type="ARBA" id="ARBA00022683"/>
    </source>
</evidence>
<name>A0A4Y1ZK18_9BACL</name>
<dbReference type="Pfam" id="PF03830">
    <property type="entry name" value="PTSIIB_sorb"/>
    <property type="match status" value="1"/>
</dbReference>
<proteinExistence type="predicted"/>